<dbReference type="PANTHER" id="PTHR10627:SF74">
    <property type="entry name" value="OS08G0526500 PROTEIN"/>
    <property type="match status" value="1"/>
</dbReference>
<evidence type="ECO:0000256" key="2">
    <source>
        <dbReference type="SAM" id="MobiDB-lite"/>
    </source>
</evidence>
<dbReference type="Proteomes" id="UP001163823">
    <property type="component" value="Chromosome 3"/>
</dbReference>
<dbReference type="PROSITE" id="PS50105">
    <property type="entry name" value="SAM_DOMAIN"/>
    <property type="match status" value="1"/>
</dbReference>
<dbReference type="EMBL" id="JARAOO010000003">
    <property type="protein sequence ID" value="KAJ7974507.1"/>
    <property type="molecule type" value="Genomic_DNA"/>
</dbReference>
<keyword evidence="1" id="KW-0677">Repeat</keyword>
<dbReference type="Gene3D" id="1.10.150.50">
    <property type="entry name" value="Transcription Factor, Ets-1"/>
    <property type="match status" value="1"/>
</dbReference>
<evidence type="ECO:0000259" key="3">
    <source>
        <dbReference type="PROSITE" id="PS50105"/>
    </source>
</evidence>
<sequence length="306" mass="33803">MSKPRVIITLGRTGQVVERGGTMSEFTSVGNDTGLMLGRKRSIGERLGSNGDGLLSSNKWQRGDGIKWNPGVDDRQISQNDLRLKLMRKRLGKQIHSGMEEHSRMDDKPSASRNLQRRPGMKETSLLRQVPSGQYAANLHQVDSPKKFYSRAVNGLEARSPDDYLRTSRGLTPPRNFDRLQQGTSVRATDASTSKPFPGNVVNTSRPTGYTPVMMKSAPGNANPVTQVVPMSSIVQKKLQVVEETVAGLLQSLGLGKYEIIFRAEEVDILALKQMGDKDLKEIGIPMGPRKKILLALLPRSKRQTT</sequence>
<feature type="compositionally biased region" description="Basic and acidic residues" evidence="2">
    <location>
        <begin position="98"/>
        <end position="110"/>
    </location>
</feature>
<feature type="domain" description="SAM" evidence="3">
    <location>
        <begin position="241"/>
        <end position="304"/>
    </location>
</feature>
<dbReference type="InterPro" id="IPR001660">
    <property type="entry name" value="SAM"/>
</dbReference>
<dbReference type="KEGG" id="qsa:O6P43_004567"/>
<feature type="region of interest" description="Disordered" evidence="2">
    <location>
        <begin position="95"/>
        <end position="124"/>
    </location>
</feature>
<gene>
    <name evidence="4" type="ORF">O6P43_004567</name>
</gene>
<reference evidence="4" key="1">
    <citation type="journal article" date="2023" name="Science">
        <title>Elucidation of the pathway for biosynthesis of saponin adjuvants from the soapbark tree.</title>
        <authorList>
            <person name="Reed J."/>
            <person name="Orme A."/>
            <person name="El-Demerdash A."/>
            <person name="Owen C."/>
            <person name="Martin L.B.B."/>
            <person name="Misra R.C."/>
            <person name="Kikuchi S."/>
            <person name="Rejzek M."/>
            <person name="Martin A.C."/>
            <person name="Harkess A."/>
            <person name="Leebens-Mack J."/>
            <person name="Louveau T."/>
            <person name="Stephenson M.J."/>
            <person name="Osbourn A."/>
        </authorList>
    </citation>
    <scope>NUCLEOTIDE SEQUENCE</scope>
    <source>
        <strain evidence="4">S10</strain>
    </source>
</reference>
<comment type="caution">
    <text evidence="4">The sequence shown here is derived from an EMBL/GenBank/DDBJ whole genome shotgun (WGS) entry which is preliminary data.</text>
</comment>
<dbReference type="PANTHER" id="PTHR10627">
    <property type="entry name" value="SCP160"/>
    <property type="match status" value="1"/>
</dbReference>
<accession>A0AAD7Q4A0</accession>
<proteinExistence type="predicted"/>
<evidence type="ECO:0000256" key="1">
    <source>
        <dbReference type="ARBA" id="ARBA00022737"/>
    </source>
</evidence>
<evidence type="ECO:0000313" key="4">
    <source>
        <dbReference type="EMBL" id="KAJ7974507.1"/>
    </source>
</evidence>
<organism evidence="4 5">
    <name type="scientific">Quillaja saponaria</name>
    <name type="common">Soap bark tree</name>
    <dbReference type="NCBI Taxonomy" id="32244"/>
    <lineage>
        <taxon>Eukaryota</taxon>
        <taxon>Viridiplantae</taxon>
        <taxon>Streptophyta</taxon>
        <taxon>Embryophyta</taxon>
        <taxon>Tracheophyta</taxon>
        <taxon>Spermatophyta</taxon>
        <taxon>Magnoliopsida</taxon>
        <taxon>eudicotyledons</taxon>
        <taxon>Gunneridae</taxon>
        <taxon>Pentapetalae</taxon>
        <taxon>rosids</taxon>
        <taxon>fabids</taxon>
        <taxon>Fabales</taxon>
        <taxon>Quillajaceae</taxon>
        <taxon>Quillaja</taxon>
    </lineage>
</organism>
<keyword evidence="5" id="KW-1185">Reference proteome</keyword>
<protein>
    <submittedName>
        <fullName evidence="4">Sterile alpha motif (SAM) domain-containing protein</fullName>
    </submittedName>
</protein>
<dbReference type="AlphaFoldDB" id="A0AAD7Q4A0"/>
<dbReference type="SMART" id="SM00454">
    <property type="entry name" value="SAM"/>
    <property type="match status" value="1"/>
</dbReference>
<dbReference type="CDD" id="cd09487">
    <property type="entry name" value="SAM_superfamily"/>
    <property type="match status" value="1"/>
</dbReference>
<dbReference type="InterPro" id="IPR013761">
    <property type="entry name" value="SAM/pointed_sf"/>
</dbReference>
<evidence type="ECO:0000313" key="5">
    <source>
        <dbReference type="Proteomes" id="UP001163823"/>
    </source>
</evidence>
<dbReference type="SUPFAM" id="SSF47769">
    <property type="entry name" value="SAM/Pointed domain"/>
    <property type="match status" value="1"/>
</dbReference>
<dbReference type="Pfam" id="PF00536">
    <property type="entry name" value="SAM_1"/>
    <property type="match status" value="1"/>
</dbReference>
<name>A0AAD7Q4A0_QUISA</name>
<feature type="region of interest" description="Disordered" evidence="2">
    <location>
        <begin position="184"/>
        <end position="206"/>
    </location>
</feature>